<evidence type="ECO:0000313" key="2">
    <source>
        <dbReference type="Proteomes" id="UP000501690"/>
    </source>
</evidence>
<dbReference type="AlphaFoldDB" id="A0A4D6MZS0"/>
<organism evidence="1 2">
    <name type="scientific">Vigna unguiculata</name>
    <name type="common">Cowpea</name>
    <dbReference type="NCBI Taxonomy" id="3917"/>
    <lineage>
        <taxon>Eukaryota</taxon>
        <taxon>Viridiplantae</taxon>
        <taxon>Streptophyta</taxon>
        <taxon>Embryophyta</taxon>
        <taxon>Tracheophyta</taxon>
        <taxon>Spermatophyta</taxon>
        <taxon>Magnoliopsida</taxon>
        <taxon>eudicotyledons</taxon>
        <taxon>Gunneridae</taxon>
        <taxon>Pentapetalae</taxon>
        <taxon>rosids</taxon>
        <taxon>fabids</taxon>
        <taxon>Fabales</taxon>
        <taxon>Fabaceae</taxon>
        <taxon>Papilionoideae</taxon>
        <taxon>50 kb inversion clade</taxon>
        <taxon>NPAAA clade</taxon>
        <taxon>indigoferoid/millettioid clade</taxon>
        <taxon>Phaseoleae</taxon>
        <taxon>Vigna</taxon>
    </lineage>
</organism>
<evidence type="ECO:0000313" key="1">
    <source>
        <dbReference type="EMBL" id="QCE07060.1"/>
    </source>
</evidence>
<protein>
    <submittedName>
        <fullName evidence="1">Uncharacterized protein</fullName>
    </submittedName>
</protein>
<sequence length="54" mass="5848">MDCEGDKRAFKFEEDHFAGAVRLGNAQNSLCRLAARSLPPGGAELAARRRGACR</sequence>
<reference evidence="1 2" key="1">
    <citation type="submission" date="2019-04" db="EMBL/GenBank/DDBJ databases">
        <title>An improved genome assembly and genetic linkage map for asparagus bean, Vigna unguiculata ssp. sesquipedialis.</title>
        <authorList>
            <person name="Xia Q."/>
            <person name="Zhang R."/>
            <person name="Dong Y."/>
        </authorList>
    </citation>
    <scope>NUCLEOTIDE SEQUENCE [LARGE SCALE GENOMIC DNA]</scope>
    <source>
        <tissue evidence="1">Leaf</tissue>
    </source>
</reference>
<gene>
    <name evidence="1" type="ORF">DEO72_LG9g2076</name>
</gene>
<accession>A0A4D6MZS0</accession>
<dbReference type="EMBL" id="CP039353">
    <property type="protein sequence ID" value="QCE07060.1"/>
    <property type="molecule type" value="Genomic_DNA"/>
</dbReference>
<name>A0A4D6MZS0_VIGUN</name>
<dbReference type="Proteomes" id="UP000501690">
    <property type="component" value="Linkage Group LG9"/>
</dbReference>
<keyword evidence="2" id="KW-1185">Reference proteome</keyword>
<proteinExistence type="predicted"/>